<name>A0A972FLX9_9FLAO</name>
<dbReference type="GO" id="GO:0000156">
    <property type="term" value="F:phosphorelay response regulator activity"/>
    <property type="evidence" value="ECO:0007669"/>
    <property type="project" value="InterPro"/>
</dbReference>
<dbReference type="InterPro" id="IPR001789">
    <property type="entry name" value="Sig_transdc_resp-reg_receiver"/>
</dbReference>
<dbReference type="GO" id="GO:0003677">
    <property type="term" value="F:DNA binding"/>
    <property type="evidence" value="ECO:0007669"/>
    <property type="project" value="InterPro"/>
</dbReference>
<feature type="modified residue" description="4-aspartylphosphate" evidence="1">
    <location>
        <position position="54"/>
    </location>
</feature>
<dbReference type="RefSeq" id="WP_169527523.1">
    <property type="nucleotide sequence ID" value="NZ_JAAMPU010000105.1"/>
</dbReference>
<dbReference type="PANTHER" id="PTHR37299">
    <property type="entry name" value="TRANSCRIPTIONAL REGULATOR-RELATED"/>
    <property type="match status" value="1"/>
</dbReference>
<dbReference type="Pfam" id="PF04397">
    <property type="entry name" value="LytTR"/>
    <property type="match status" value="1"/>
</dbReference>
<protein>
    <submittedName>
        <fullName evidence="4">Response regulator transcription factor</fullName>
    </submittedName>
</protein>
<dbReference type="Proteomes" id="UP000712080">
    <property type="component" value="Unassembled WGS sequence"/>
</dbReference>
<dbReference type="Gene3D" id="3.40.50.2300">
    <property type="match status" value="1"/>
</dbReference>
<organism evidence="4 5">
    <name type="scientific">Flavobacterium silvaticum</name>
    <dbReference type="NCBI Taxonomy" id="1852020"/>
    <lineage>
        <taxon>Bacteria</taxon>
        <taxon>Pseudomonadati</taxon>
        <taxon>Bacteroidota</taxon>
        <taxon>Flavobacteriia</taxon>
        <taxon>Flavobacteriales</taxon>
        <taxon>Flavobacteriaceae</taxon>
        <taxon>Flavobacterium</taxon>
    </lineage>
</organism>
<evidence type="ECO:0000313" key="5">
    <source>
        <dbReference type="Proteomes" id="UP000712080"/>
    </source>
</evidence>
<dbReference type="PROSITE" id="PS50930">
    <property type="entry name" value="HTH_LYTTR"/>
    <property type="match status" value="1"/>
</dbReference>
<dbReference type="InterPro" id="IPR046947">
    <property type="entry name" value="LytR-like"/>
</dbReference>
<dbReference type="InterPro" id="IPR011006">
    <property type="entry name" value="CheY-like_superfamily"/>
</dbReference>
<dbReference type="SUPFAM" id="SSF52172">
    <property type="entry name" value="CheY-like"/>
    <property type="match status" value="1"/>
</dbReference>
<dbReference type="EMBL" id="JAAMPU010000105">
    <property type="protein sequence ID" value="NMH28426.1"/>
    <property type="molecule type" value="Genomic_DNA"/>
</dbReference>
<feature type="domain" description="HTH LytTR-type" evidence="3">
    <location>
        <begin position="129"/>
        <end position="227"/>
    </location>
</feature>
<keyword evidence="5" id="KW-1185">Reference proteome</keyword>
<reference evidence="4" key="1">
    <citation type="submission" date="2020-02" db="EMBL/GenBank/DDBJ databases">
        <title>Flavobacterium sp. genome.</title>
        <authorList>
            <person name="Jung H.S."/>
            <person name="Baek J.H."/>
            <person name="Jeon C.O."/>
        </authorList>
    </citation>
    <scope>NUCLEOTIDE SEQUENCE</scope>
    <source>
        <strain evidence="4">SE-s28</strain>
    </source>
</reference>
<gene>
    <name evidence="4" type="ORF">G6047_10315</name>
</gene>
<evidence type="ECO:0000259" key="3">
    <source>
        <dbReference type="PROSITE" id="PS50930"/>
    </source>
</evidence>
<proteinExistence type="predicted"/>
<evidence type="ECO:0000256" key="1">
    <source>
        <dbReference type="PROSITE-ProRule" id="PRU00169"/>
    </source>
</evidence>
<dbReference type="Pfam" id="PF00072">
    <property type="entry name" value="Response_reg"/>
    <property type="match status" value="1"/>
</dbReference>
<accession>A0A972FLX9</accession>
<comment type="caution">
    <text evidence="4">The sequence shown here is derived from an EMBL/GenBank/DDBJ whole genome shotgun (WGS) entry which is preliminary data.</text>
</comment>
<dbReference type="PANTHER" id="PTHR37299:SF1">
    <property type="entry name" value="STAGE 0 SPORULATION PROTEIN A HOMOLOG"/>
    <property type="match status" value="1"/>
</dbReference>
<dbReference type="SMART" id="SM00850">
    <property type="entry name" value="LytTR"/>
    <property type="match status" value="1"/>
</dbReference>
<evidence type="ECO:0000313" key="4">
    <source>
        <dbReference type="EMBL" id="NMH28426.1"/>
    </source>
</evidence>
<evidence type="ECO:0000259" key="2">
    <source>
        <dbReference type="PROSITE" id="PS50110"/>
    </source>
</evidence>
<sequence length="229" mass="26512">MIRTIALDDEPPALEVLHALCADVDFIELQKTFSSASEAMKYIRKQPVDLLLLDVNMPSISGLDFIKELPRKIHIVLTTAYPEYAVEGFNLEVADYLLKPIAPARFRQAMEKVRMQMDLLQQQPEQTFLYIRADYSLIKIAVEDLLYIEGLDDYLKIHIENHRTVVTRMTMKGIMEKLPANFIRVHRSFIVPIERIERFRNKTIFMGKTEIPVSASYEKDLKARLNPDG</sequence>
<feature type="domain" description="Response regulatory" evidence="2">
    <location>
        <begin position="3"/>
        <end position="114"/>
    </location>
</feature>
<dbReference type="PROSITE" id="PS50110">
    <property type="entry name" value="RESPONSE_REGULATORY"/>
    <property type="match status" value="1"/>
</dbReference>
<dbReference type="InterPro" id="IPR007492">
    <property type="entry name" value="LytTR_DNA-bd_dom"/>
</dbReference>
<dbReference type="AlphaFoldDB" id="A0A972FLX9"/>
<dbReference type="Gene3D" id="2.40.50.1020">
    <property type="entry name" value="LytTr DNA-binding domain"/>
    <property type="match status" value="1"/>
</dbReference>
<dbReference type="SMART" id="SM00448">
    <property type="entry name" value="REC"/>
    <property type="match status" value="1"/>
</dbReference>
<keyword evidence="1" id="KW-0597">Phosphoprotein</keyword>